<proteinExistence type="predicted"/>
<gene>
    <name evidence="1" type="primary">rcsC_3</name>
    <name evidence="1" type="ORF">NCTC9601_00968</name>
</gene>
<protein>
    <submittedName>
        <fullName evidence="1">Two-component sensor protein RcsC</fullName>
        <ecNumber evidence="1">2.7.13.3</ecNumber>
    </submittedName>
</protein>
<organism evidence="1 2">
    <name type="scientific">Klebsiella pneumoniae</name>
    <dbReference type="NCBI Taxonomy" id="573"/>
    <lineage>
        <taxon>Bacteria</taxon>
        <taxon>Pseudomonadati</taxon>
        <taxon>Pseudomonadota</taxon>
        <taxon>Gammaproteobacteria</taxon>
        <taxon>Enterobacterales</taxon>
        <taxon>Enterobacteriaceae</taxon>
        <taxon>Klebsiella/Raoultella group</taxon>
        <taxon>Klebsiella</taxon>
        <taxon>Klebsiella pneumoniae complex</taxon>
    </lineage>
</organism>
<evidence type="ECO:0000313" key="1">
    <source>
        <dbReference type="EMBL" id="SPX53836.1"/>
    </source>
</evidence>
<dbReference type="Proteomes" id="UP000251123">
    <property type="component" value="Unassembled WGS sequence"/>
</dbReference>
<sequence length="217" mass="24540">MRLSLCFNIVNALHEREAEIHQELNLNADQAQRYIQRTADVMKELKYVAGNRLSAGDAVAQGQNGDMAVPNFEPLYPDSDCSAMSATWRNSLQSLAWFMRYWRDNFTAAYDLNRIFLIGSDNLCMANFGLRDVPIERDQALKVLHQRIEQYRNAPQNERGNNLFWISQGVRPGVGYFLRPDAGLYGQSPAGDAGRGADHPHGKLLYAGQFADERDDL</sequence>
<keyword evidence="1" id="KW-0808">Transferase</keyword>
<dbReference type="AlphaFoldDB" id="A0A2X1REA2"/>
<evidence type="ECO:0000313" key="2">
    <source>
        <dbReference type="Proteomes" id="UP000251123"/>
    </source>
</evidence>
<dbReference type="EC" id="2.7.13.3" evidence="1"/>
<reference evidence="1 2" key="1">
    <citation type="submission" date="2018-06" db="EMBL/GenBank/DDBJ databases">
        <authorList>
            <consortium name="Pathogen Informatics"/>
            <person name="Doyle S."/>
        </authorList>
    </citation>
    <scope>NUCLEOTIDE SEQUENCE [LARGE SCALE GENOMIC DNA]</scope>
    <source>
        <strain evidence="1 2">NCTC9601</strain>
    </source>
</reference>
<name>A0A2X1REA2_KLEPN</name>
<dbReference type="EMBL" id="UASN01000011">
    <property type="protein sequence ID" value="SPX53836.1"/>
    <property type="molecule type" value="Genomic_DNA"/>
</dbReference>
<dbReference type="GO" id="GO:0004673">
    <property type="term" value="F:protein histidine kinase activity"/>
    <property type="evidence" value="ECO:0007669"/>
    <property type="project" value="UniProtKB-EC"/>
</dbReference>
<accession>A0A2X1REA2</accession>